<dbReference type="GeneID" id="77322444"/>
<dbReference type="Proteomes" id="UP001208935">
    <property type="component" value="Unassembled WGS sequence"/>
</dbReference>
<dbReference type="EMBL" id="QZCW01000001">
    <property type="protein sequence ID" value="MCW5319742.1"/>
    <property type="molecule type" value="Genomic_DNA"/>
</dbReference>
<sequence>MLFPNWFNRQSASVDEPRPAAGSPAALSANVPSEPAPDKPLPQAQAPVDRAERMQRREALYAVVREVMRRAWVLAAGYKFKVLSIDPSHRQFLVMIDLARGYGGESICQNEIAALIAQTAKTRSDILVTAVYWRIDDREPVGPLLKDPPPQGAEAPLPAAGQPPVGVAAAVARAAEPALPDPPAAAPSVAPCVLPSPSVLIAGRPKQSRSLNGFEDTLHDARDSDLNLSNTQYGELG</sequence>
<name>A0ABT3KN55_9BURK</name>
<proteinExistence type="predicted"/>
<gene>
    <name evidence="2" type="ORF">D5039_00685</name>
</gene>
<feature type="region of interest" description="Disordered" evidence="1">
    <location>
        <begin position="1"/>
        <end position="50"/>
    </location>
</feature>
<feature type="region of interest" description="Disordered" evidence="1">
    <location>
        <begin position="204"/>
        <end position="237"/>
    </location>
</feature>
<feature type="compositionally biased region" description="Polar residues" evidence="1">
    <location>
        <begin position="226"/>
        <end position="237"/>
    </location>
</feature>
<keyword evidence="3" id="KW-1185">Reference proteome</keyword>
<organism evidence="2 3">
    <name type="scientific">Verminephrobacter aporrectodeae subsp. tuberculatae</name>
    <dbReference type="NCBI Taxonomy" id="1110392"/>
    <lineage>
        <taxon>Bacteria</taxon>
        <taxon>Pseudomonadati</taxon>
        <taxon>Pseudomonadota</taxon>
        <taxon>Betaproteobacteria</taxon>
        <taxon>Burkholderiales</taxon>
        <taxon>Comamonadaceae</taxon>
        <taxon>Verminephrobacter</taxon>
    </lineage>
</organism>
<comment type="caution">
    <text evidence="2">The sequence shown here is derived from an EMBL/GenBank/DDBJ whole genome shotgun (WGS) entry which is preliminary data.</text>
</comment>
<evidence type="ECO:0000313" key="2">
    <source>
        <dbReference type="EMBL" id="MCW5319742.1"/>
    </source>
</evidence>
<evidence type="ECO:0000256" key="1">
    <source>
        <dbReference type="SAM" id="MobiDB-lite"/>
    </source>
</evidence>
<dbReference type="RefSeq" id="WP_265256729.1">
    <property type="nucleotide sequence ID" value="NZ_QZCV01000001.1"/>
</dbReference>
<reference evidence="3" key="1">
    <citation type="submission" date="2023-07" db="EMBL/GenBank/DDBJ databases">
        <title>Verminephrobacter genomes.</title>
        <authorList>
            <person name="Lund M.B."/>
        </authorList>
    </citation>
    <scope>NUCLEOTIDE SEQUENCE [LARGE SCALE GENOMIC DNA]</scope>
    <source>
        <strain evidence="3">AtM5-05</strain>
    </source>
</reference>
<accession>A0ABT3KN55</accession>
<evidence type="ECO:0000313" key="3">
    <source>
        <dbReference type="Proteomes" id="UP001208935"/>
    </source>
</evidence>
<protein>
    <submittedName>
        <fullName evidence="2">Uncharacterized protein</fullName>
    </submittedName>
</protein>
<feature type="compositionally biased region" description="Basic and acidic residues" evidence="1">
    <location>
        <begin position="216"/>
        <end position="225"/>
    </location>
</feature>